<feature type="compositionally biased region" description="Basic and acidic residues" evidence="1">
    <location>
        <begin position="48"/>
        <end position="67"/>
    </location>
</feature>
<reference evidence="2" key="1">
    <citation type="journal article" date="2011" name="Plant Physiol.">
        <title>Comprehensive sequence analysis of 24,783 barley full-length cDNAs derived from 12 clone libraries.</title>
        <authorList>
            <person name="Matsumoto T."/>
            <person name="Tanaka T."/>
            <person name="Sakai H."/>
            <person name="Amano N."/>
            <person name="Kanamori H."/>
            <person name="Kurita K."/>
            <person name="Kikuta A."/>
            <person name="Kamiya K."/>
            <person name="Yamamoto M."/>
            <person name="Ikawa H."/>
            <person name="Fujii N."/>
            <person name="Hori K."/>
            <person name="Itoh T."/>
            <person name="Sato K."/>
        </authorList>
    </citation>
    <scope>NUCLEOTIDE SEQUENCE</scope>
</reference>
<organism evidence="2">
    <name type="scientific">Hordeum vulgare subsp. vulgare</name>
    <name type="common">Domesticated barley</name>
    <dbReference type="NCBI Taxonomy" id="112509"/>
    <lineage>
        <taxon>Eukaryota</taxon>
        <taxon>Viridiplantae</taxon>
        <taxon>Streptophyta</taxon>
        <taxon>Embryophyta</taxon>
        <taxon>Tracheophyta</taxon>
        <taxon>Spermatophyta</taxon>
        <taxon>Magnoliopsida</taxon>
        <taxon>Liliopsida</taxon>
        <taxon>Poales</taxon>
        <taxon>Poaceae</taxon>
        <taxon>BOP clade</taxon>
        <taxon>Pooideae</taxon>
        <taxon>Triticodae</taxon>
        <taxon>Triticeae</taxon>
        <taxon>Hordeinae</taxon>
        <taxon>Hordeum</taxon>
    </lineage>
</organism>
<feature type="region of interest" description="Disordered" evidence="1">
    <location>
        <begin position="485"/>
        <end position="504"/>
    </location>
</feature>
<feature type="compositionally biased region" description="Basic and acidic residues" evidence="1">
    <location>
        <begin position="219"/>
        <end position="230"/>
    </location>
</feature>
<accession>F2E4T3</accession>
<dbReference type="EMBL" id="AK371157">
    <property type="protein sequence ID" value="BAK02355.1"/>
    <property type="molecule type" value="mRNA"/>
</dbReference>
<sequence length="522" mass="58248">MPHENLLSPPAAQVAGDTPAIEQSPPAPDGPRTDGSGNTPQLDLADNTVDRNKMIPSSNREHGRGEPYMKITNSNKKHEHVPHEPHKKIASSNKKQEHVPREFHKKIASSDTKDDHEIREPGSGESYSLHRTVTLADGPRTDQLGSTPQLDLADNTVDRNQMIPSSNREHGSGEPHKKITSSNKKQEHVPHEPHKKIASSNKKQEHVPRELHKKIASSDTKDDHEIREPGSGESYSLHRTVTLVDGPRTDGSRSTPQLDLADNTVDRNQMIPSSNREQGRGEPHKKITSSNKKQEHVPHEPHKKIASSNKKQEHVPRELHKKIDSSDTKDDHEIREPGSGESYSLHRTVTLADGPRTDQLGSTPQLDLADNTVDRNQMIPSSNREHGRGEPHKKITSSNKKQEHVPHEPHKKIASSNKKQEHVPRELHKKIASSDTKDDHEIREPGSGESYSLHRTVTLVDGPRTDQLGSTPQLDLADNTVDRNQMIPSSNREHGSGEPLVRSWHEPGLKGWWRAGVRLGPH</sequence>
<evidence type="ECO:0000313" key="2">
    <source>
        <dbReference type="EMBL" id="BAK02355.1"/>
    </source>
</evidence>
<dbReference type="AlphaFoldDB" id="F2E4T3"/>
<protein>
    <submittedName>
        <fullName evidence="2">Predicted protein</fullName>
    </submittedName>
</protein>
<feature type="region of interest" description="Disordered" evidence="1">
    <location>
        <begin position="1"/>
        <end position="455"/>
    </location>
</feature>
<feature type="compositionally biased region" description="Basic and acidic residues" evidence="1">
    <location>
        <begin position="310"/>
        <end position="338"/>
    </location>
</feature>
<feature type="region of interest" description="Disordered" evidence="1">
    <location>
        <begin position="461"/>
        <end position="480"/>
    </location>
</feature>
<feature type="compositionally biased region" description="Basic and acidic residues" evidence="1">
    <location>
        <begin position="167"/>
        <end position="177"/>
    </location>
</feature>
<feature type="compositionally biased region" description="Basic and acidic residues" evidence="1">
    <location>
        <begin position="435"/>
        <end position="446"/>
    </location>
</feature>
<feature type="compositionally biased region" description="Basic and acidic residues" evidence="1">
    <location>
        <begin position="383"/>
        <end position="393"/>
    </location>
</feature>
<name>F2E4T3_HORVV</name>
<proteinExistence type="evidence at transcript level"/>
<feature type="compositionally biased region" description="Basic and acidic residues" evidence="1">
    <location>
        <begin position="111"/>
        <end position="122"/>
    </location>
</feature>
<feature type="compositionally biased region" description="Polar residues" evidence="1">
    <location>
        <begin position="266"/>
        <end position="276"/>
    </location>
</feature>
<feature type="compositionally biased region" description="Basic residues" evidence="1">
    <location>
        <begin position="75"/>
        <end position="89"/>
    </location>
</feature>
<evidence type="ECO:0000256" key="1">
    <source>
        <dbReference type="SAM" id="MobiDB-lite"/>
    </source>
</evidence>